<organism evidence="1 2">
    <name type="scientific">Sphaerisporangium dianthi</name>
    <dbReference type="NCBI Taxonomy" id="1436120"/>
    <lineage>
        <taxon>Bacteria</taxon>
        <taxon>Bacillati</taxon>
        <taxon>Actinomycetota</taxon>
        <taxon>Actinomycetes</taxon>
        <taxon>Streptosporangiales</taxon>
        <taxon>Streptosporangiaceae</taxon>
        <taxon>Sphaerisporangium</taxon>
    </lineage>
</organism>
<evidence type="ECO:0000313" key="2">
    <source>
        <dbReference type="Proteomes" id="UP001596004"/>
    </source>
</evidence>
<protein>
    <submittedName>
        <fullName evidence="1">Imm26 family immunity protein</fullName>
    </submittedName>
</protein>
<gene>
    <name evidence="1" type="ORF">ACFO60_37480</name>
</gene>
<dbReference type="Pfam" id="PF15428">
    <property type="entry name" value="Imm26"/>
    <property type="match status" value="1"/>
</dbReference>
<sequence length="158" mass="17954">MGDFRKMRASRVRPRAADIFALDVKGVGYVFGRVMLAGLPEEHPHTSAALLCYIYSLCSVDKSVDAGDLRRDELLIPPFFINSMPWRLGYFETIGHVEPTETDSLPRHCFYSITWDSYYDEWGNQLKERYEPCGVWGIQAYGGIDFEVSRALGITSSD</sequence>
<accession>A0ABV9CVA9</accession>
<reference evidence="2" key="1">
    <citation type="journal article" date="2019" name="Int. J. Syst. Evol. Microbiol.">
        <title>The Global Catalogue of Microorganisms (GCM) 10K type strain sequencing project: providing services to taxonomists for standard genome sequencing and annotation.</title>
        <authorList>
            <consortium name="The Broad Institute Genomics Platform"/>
            <consortium name="The Broad Institute Genome Sequencing Center for Infectious Disease"/>
            <person name="Wu L."/>
            <person name="Ma J."/>
        </authorList>
    </citation>
    <scope>NUCLEOTIDE SEQUENCE [LARGE SCALE GENOMIC DNA]</scope>
    <source>
        <strain evidence="2">CGMCC 4.7132</strain>
    </source>
</reference>
<comment type="caution">
    <text evidence="1">The sequence shown here is derived from an EMBL/GenBank/DDBJ whole genome shotgun (WGS) entry which is preliminary data.</text>
</comment>
<proteinExistence type="predicted"/>
<name>A0ABV9CVA9_9ACTN</name>
<keyword evidence="2" id="KW-1185">Reference proteome</keyword>
<dbReference type="InterPro" id="IPR029278">
    <property type="entry name" value="Imm26"/>
</dbReference>
<dbReference type="RefSeq" id="WP_380851051.1">
    <property type="nucleotide sequence ID" value="NZ_JBHSFP010000047.1"/>
</dbReference>
<dbReference type="EMBL" id="JBHSFP010000047">
    <property type="protein sequence ID" value="MFC4536494.1"/>
    <property type="molecule type" value="Genomic_DNA"/>
</dbReference>
<dbReference type="Proteomes" id="UP001596004">
    <property type="component" value="Unassembled WGS sequence"/>
</dbReference>
<evidence type="ECO:0000313" key="1">
    <source>
        <dbReference type="EMBL" id="MFC4536494.1"/>
    </source>
</evidence>